<dbReference type="PANTHER" id="PTHR21666:SF268">
    <property type="entry name" value="PEPTIDASE M23 DOMAIN-CONTAINING PROTEIN"/>
    <property type="match status" value="1"/>
</dbReference>
<evidence type="ECO:0000313" key="3">
    <source>
        <dbReference type="Proteomes" id="UP000515838"/>
    </source>
</evidence>
<evidence type="ECO:0000313" key="2">
    <source>
        <dbReference type="EMBL" id="QNN77707.1"/>
    </source>
</evidence>
<dbReference type="Gene3D" id="2.70.70.10">
    <property type="entry name" value="Glucose Permease (Domain IIA)"/>
    <property type="match status" value="1"/>
</dbReference>
<dbReference type="RefSeq" id="WP_187573233.1">
    <property type="nucleotide sequence ID" value="NZ_CP060731.1"/>
</dbReference>
<dbReference type="InterPro" id="IPR050570">
    <property type="entry name" value="Cell_wall_metabolism_enzyme"/>
</dbReference>
<dbReference type="AlphaFoldDB" id="A0A7G9TC82"/>
<dbReference type="PANTHER" id="PTHR21666">
    <property type="entry name" value="PEPTIDASE-RELATED"/>
    <property type="match status" value="1"/>
</dbReference>
<dbReference type="InterPro" id="IPR016047">
    <property type="entry name" value="M23ase_b-sheet_dom"/>
</dbReference>
<reference evidence="2 3" key="1">
    <citation type="submission" date="2020-08" db="EMBL/GenBank/DDBJ databases">
        <title>Streptomycin Non-resistant strain, P. mexicana.</title>
        <authorList>
            <person name="Ganesh-Kumar S."/>
            <person name="Zhe T."/>
            <person name="Yu Z."/>
            <person name="Min Y."/>
        </authorList>
    </citation>
    <scope>NUCLEOTIDE SEQUENCE [LARGE SCALE GENOMIC DNA]</scope>
    <source>
        <strain evidence="2 3">GTZY2</strain>
    </source>
</reference>
<accession>A0A7G9TC82</accession>
<dbReference type="Proteomes" id="UP000515838">
    <property type="component" value="Chromosome"/>
</dbReference>
<proteinExistence type="predicted"/>
<sequence length="189" mass="20664">MRPAARRGRRIAWWLLTLSLLGLLLAWAWSRPFMASPRMWWDISRASPPYALPVPVDGVRARQIADTFGAPRGTDRTHQGVDIFAARGTPVRSATRGIVVAIRDSGLGGRQVWVLGPGRERHYYAHLDDWAPDLSTGQVIRTGDLLGFVGTSGNARGTPPHLHYGIYGAQGAYDPLPLFRAGAASTTVR</sequence>
<dbReference type="CDD" id="cd12797">
    <property type="entry name" value="M23_peptidase"/>
    <property type="match status" value="1"/>
</dbReference>
<dbReference type="EMBL" id="CP060731">
    <property type="protein sequence ID" value="QNN77707.1"/>
    <property type="molecule type" value="Genomic_DNA"/>
</dbReference>
<dbReference type="GO" id="GO:0004222">
    <property type="term" value="F:metalloendopeptidase activity"/>
    <property type="evidence" value="ECO:0007669"/>
    <property type="project" value="TreeGrafter"/>
</dbReference>
<dbReference type="SUPFAM" id="SSF51261">
    <property type="entry name" value="Duplicated hybrid motif"/>
    <property type="match status" value="1"/>
</dbReference>
<evidence type="ECO:0000259" key="1">
    <source>
        <dbReference type="Pfam" id="PF01551"/>
    </source>
</evidence>
<dbReference type="InterPro" id="IPR011055">
    <property type="entry name" value="Dup_hybrid_motif"/>
</dbReference>
<gene>
    <name evidence="2" type="ORF">IAE60_17710</name>
</gene>
<dbReference type="GeneID" id="81472830"/>
<feature type="domain" description="M23ase beta-sheet core" evidence="1">
    <location>
        <begin position="77"/>
        <end position="175"/>
    </location>
</feature>
<dbReference type="Pfam" id="PF01551">
    <property type="entry name" value="Peptidase_M23"/>
    <property type="match status" value="1"/>
</dbReference>
<organism evidence="2 3">
    <name type="scientific">Pseudoxanthomonas mexicana</name>
    <dbReference type="NCBI Taxonomy" id="128785"/>
    <lineage>
        <taxon>Bacteria</taxon>
        <taxon>Pseudomonadati</taxon>
        <taxon>Pseudomonadota</taxon>
        <taxon>Gammaproteobacteria</taxon>
        <taxon>Lysobacterales</taxon>
        <taxon>Lysobacteraceae</taxon>
        <taxon>Pseudoxanthomonas</taxon>
    </lineage>
</organism>
<protein>
    <submittedName>
        <fullName evidence="2">M23 family metallopeptidase</fullName>
    </submittedName>
</protein>
<name>A0A7G9TC82_PSEMX</name>